<dbReference type="InterPro" id="IPR017900">
    <property type="entry name" value="4Fe4S_Fe_S_CS"/>
</dbReference>
<dbReference type="SUPFAM" id="SSF54862">
    <property type="entry name" value="4Fe-4S ferredoxins"/>
    <property type="match status" value="1"/>
</dbReference>
<feature type="transmembrane region" description="Helical" evidence="7">
    <location>
        <begin position="71"/>
        <end position="91"/>
    </location>
</feature>
<dbReference type="InterPro" id="IPR017896">
    <property type="entry name" value="4Fe4S_Fe-S-bd"/>
</dbReference>
<evidence type="ECO:0000256" key="5">
    <source>
        <dbReference type="ARBA" id="ARBA00023014"/>
    </source>
</evidence>
<proteinExistence type="predicted"/>
<keyword evidence="5" id="KW-0411">Iron-sulfur</keyword>
<feature type="transmembrane region" description="Helical" evidence="7">
    <location>
        <begin position="112"/>
        <end position="130"/>
    </location>
</feature>
<dbReference type="InParanoid" id="A0A540VKJ9"/>
<name>A0A540VKJ9_9CHLR</name>
<evidence type="ECO:0000256" key="1">
    <source>
        <dbReference type="ARBA" id="ARBA00004236"/>
    </source>
</evidence>
<comment type="subcellular location">
    <subcellularLocation>
        <location evidence="1">Cell membrane</location>
    </subcellularLocation>
</comment>
<dbReference type="GO" id="GO:0046872">
    <property type="term" value="F:metal ion binding"/>
    <property type="evidence" value="ECO:0007669"/>
    <property type="project" value="UniProtKB-KW"/>
</dbReference>
<feature type="transmembrane region" description="Helical" evidence="7">
    <location>
        <begin position="262"/>
        <end position="281"/>
    </location>
</feature>
<sequence length="472" mass="52614">MLNTIQNRRHALDLLRLPLLGRLLRWKHSRTAAQLLLFGLAAIIVIDGLVGSPLASRNVATVAAWVHYRGLVVLALLLVGNLFCAACPFILSRKLAKWLGRPRHRWPRPLRNKWLALASLVAILYVYELYDLWASPWWTAWLAVAYFVAAFVLEAFFTRDAFCLYLCPLGTFNFLYSTVSPLQIQARDLQVCRECEGHECINGSDNQLGCQLELFVPTIQSNLNCTFCLDCVRACPYDNVALATRPPGDELFRQSWPHRLDLALLALGAAFLGWLNAFAMTPPAYRLEAILAQWLQTREEALVLGLIFLVGAVAGPLALAYLAAWWSRHSSGVARPLNRLVMGFAYGFVPLGMAIWLAHYLFHFLTGAMTLVPAFQTFLADTLGWPLLGEPNWALAARFVPPIWTIQLIQVLLVTGGLAMAARVTIAAGRRLSPERAWSSTWPWLLLLALLAVASVWVFLLPMEMRGSVLGG</sequence>
<dbReference type="PANTHER" id="PTHR30224">
    <property type="entry name" value="ELECTRON TRANSPORT PROTEIN"/>
    <property type="match status" value="1"/>
</dbReference>
<comment type="caution">
    <text evidence="9">The sequence shown here is derived from an EMBL/GenBank/DDBJ whole genome shotgun (WGS) entry which is preliminary data.</text>
</comment>
<dbReference type="RefSeq" id="WP_141609385.1">
    <property type="nucleotide sequence ID" value="NZ_VIGC02000007.1"/>
</dbReference>
<protein>
    <submittedName>
        <fullName evidence="9">FesM</fullName>
    </submittedName>
</protein>
<organism evidence="9 10">
    <name type="scientific">Litorilinea aerophila</name>
    <dbReference type="NCBI Taxonomy" id="1204385"/>
    <lineage>
        <taxon>Bacteria</taxon>
        <taxon>Bacillati</taxon>
        <taxon>Chloroflexota</taxon>
        <taxon>Caldilineae</taxon>
        <taxon>Caldilineales</taxon>
        <taxon>Caldilineaceae</taxon>
        <taxon>Litorilinea</taxon>
    </lineage>
</organism>
<evidence type="ECO:0000259" key="8">
    <source>
        <dbReference type="PROSITE" id="PS51379"/>
    </source>
</evidence>
<feature type="transmembrane region" description="Helical" evidence="7">
    <location>
        <begin position="136"/>
        <end position="157"/>
    </location>
</feature>
<feature type="transmembrane region" description="Helical" evidence="7">
    <location>
        <begin position="337"/>
        <end position="358"/>
    </location>
</feature>
<dbReference type="OrthoDB" id="9771372at2"/>
<dbReference type="AlphaFoldDB" id="A0A540VKJ9"/>
<dbReference type="GO" id="GO:0005886">
    <property type="term" value="C:plasma membrane"/>
    <property type="evidence" value="ECO:0007669"/>
    <property type="project" value="UniProtKB-SubCell"/>
</dbReference>
<keyword evidence="10" id="KW-1185">Reference proteome</keyword>
<dbReference type="PANTHER" id="PTHR30224:SF4">
    <property type="entry name" value="ELECTRON TRANSPORT PROTEIN YCCM-RELATED"/>
    <property type="match status" value="1"/>
</dbReference>
<dbReference type="PROSITE" id="PS00198">
    <property type="entry name" value="4FE4S_FER_1"/>
    <property type="match status" value="1"/>
</dbReference>
<feature type="domain" description="4Fe-4S ferredoxin-type" evidence="8">
    <location>
        <begin position="215"/>
        <end position="245"/>
    </location>
</feature>
<keyword evidence="4" id="KW-0408">Iron</keyword>
<feature type="transmembrane region" description="Helical" evidence="7">
    <location>
        <begin position="399"/>
        <end position="422"/>
    </location>
</feature>
<reference evidence="9 10" key="1">
    <citation type="submission" date="2019-06" db="EMBL/GenBank/DDBJ databases">
        <title>Genome sequence of Litorilinea aerophila BAA-2444.</title>
        <authorList>
            <person name="Maclea K.S."/>
            <person name="Maurais E.G."/>
            <person name="Iannazzi L.C."/>
        </authorList>
    </citation>
    <scope>NUCLEOTIDE SEQUENCE [LARGE SCALE GENOMIC DNA]</scope>
    <source>
        <strain evidence="9 10">ATCC BAA-2444</strain>
    </source>
</reference>
<keyword evidence="6 7" id="KW-0472">Membrane</keyword>
<dbReference type="Proteomes" id="UP000317371">
    <property type="component" value="Unassembled WGS sequence"/>
</dbReference>
<gene>
    <name evidence="9" type="ORF">FKZ61_07055</name>
</gene>
<keyword evidence="2" id="KW-1003">Cell membrane</keyword>
<accession>A0A540VKJ9</accession>
<evidence type="ECO:0000256" key="3">
    <source>
        <dbReference type="ARBA" id="ARBA00022723"/>
    </source>
</evidence>
<keyword evidence="7" id="KW-1133">Transmembrane helix</keyword>
<evidence type="ECO:0000256" key="7">
    <source>
        <dbReference type="SAM" id="Phobius"/>
    </source>
</evidence>
<keyword evidence="7" id="KW-0812">Transmembrane</keyword>
<evidence type="ECO:0000313" key="10">
    <source>
        <dbReference type="Proteomes" id="UP000317371"/>
    </source>
</evidence>
<keyword evidence="3" id="KW-0479">Metal-binding</keyword>
<evidence type="ECO:0000256" key="4">
    <source>
        <dbReference type="ARBA" id="ARBA00023004"/>
    </source>
</evidence>
<dbReference type="PROSITE" id="PS51379">
    <property type="entry name" value="4FE4S_FER_2"/>
    <property type="match status" value="1"/>
</dbReference>
<dbReference type="InterPro" id="IPR052378">
    <property type="entry name" value="NosR_regulator"/>
</dbReference>
<dbReference type="GO" id="GO:0051536">
    <property type="term" value="F:iron-sulfur cluster binding"/>
    <property type="evidence" value="ECO:0007669"/>
    <property type="project" value="UniProtKB-KW"/>
</dbReference>
<dbReference type="EMBL" id="VIGC01000007">
    <property type="protein sequence ID" value="TQE96643.1"/>
    <property type="molecule type" value="Genomic_DNA"/>
</dbReference>
<feature type="transmembrane region" description="Helical" evidence="7">
    <location>
        <begin position="301"/>
        <end position="325"/>
    </location>
</feature>
<feature type="transmembrane region" description="Helical" evidence="7">
    <location>
        <begin position="442"/>
        <end position="461"/>
    </location>
</feature>
<evidence type="ECO:0000256" key="6">
    <source>
        <dbReference type="ARBA" id="ARBA00023136"/>
    </source>
</evidence>
<feature type="transmembrane region" description="Helical" evidence="7">
    <location>
        <begin position="32"/>
        <end position="51"/>
    </location>
</feature>
<evidence type="ECO:0000256" key="2">
    <source>
        <dbReference type="ARBA" id="ARBA00022475"/>
    </source>
</evidence>
<evidence type="ECO:0000313" key="9">
    <source>
        <dbReference type="EMBL" id="TQE96643.1"/>
    </source>
</evidence>